<dbReference type="Pfam" id="PF01042">
    <property type="entry name" value="Ribonuc_L-PSP"/>
    <property type="match status" value="1"/>
</dbReference>
<dbReference type="PANTHER" id="PTHR11803">
    <property type="entry name" value="2-IMINOBUTANOATE/2-IMINOPROPANOATE DEAMINASE RIDA"/>
    <property type="match status" value="1"/>
</dbReference>
<dbReference type="AlphaFoldDB" id="S0L2R2"/>
<dbReference type="NCBIfam" id="TIGR00004">
    <property type="entry name" value="Rid family detoxifying hydrolase"/>
    <property type="match status" value="1"/>
</dbReference>
<reference evidence="2 3" key="1">
    <citation type="submission" date="2013-03" db="EMBL/GenBank/DDBJ databases">
        <title>The Genome Sequence of Enterococcus sulfureus ATCC_49903 (PacBio/Illumina hybrid assembly).</title>
        <authorList>
            <consortium name="The Broad Institute Genomics Platform"/>
            <consortium name="The Broad Institute Genome Sequencing Center for Infectious Disease"/>
            <person name="Earl A."/>
            <person name="Russ C."/>
            <person name="Gilmore M."/>
            <person name="Surin D."/>
            <person name="Walker B."/>
            <person name="Young S."/>
            <person name="Zeng Q."/>
            <person name="Gargeya S."/>
            <person name="Fitzgerald M."/>
            <person name="Haas B."/>
            <person name="Abouelleil A."/>
            <person name="Allen A.W."/>
            <person name="Alvarado L."/>
            <person name="Arachchi H.M."/>
            <person name="Berlin A.M."/>
            <person name="Chapman S.B."/>
            <person name="Gainer-Dewar J."/>
            <person name="Goldberg J."/>
            <person name="Griggs A."/>
            <person name="Gujja S."/>
            <person name="Hansen M."/>
            <person name="Howarth C."/>
            <person name="Imamovic A."/>
            <person name="Ireland A."/>
            <person name="Larimer J."/>
            <person name="McCowan C."/>
            <person name="Murphy C."/>
            <person name="Pearson M."/>
            <person name="Poon T.W."/>
            <person name="Priest M."/>
            <person name="Roberts A."/>
            <person name="Saif S."/>
            <person name="Shea T."/>
            <person name="Sisk P."/>
            <person name="Sykes S."/>
            <person name="Wortman J."/>
            <person name="Nusbaum C."/>
            <person name="Birren B."/>
        </authorList>
    </citation>
    <scope>NUCLEOTIDE SEQUENCE [LARGE SCALE GENOMIC DNA]</scope>
    <source>
        <strain evidence="2 3">ATCC 49903</strain>
    </source>
</reference>
<dbReference type="FunFam" id="3.30.1330.40:FF:000001">
    <property type="entry name" value="L-PSP family endoribonuclease"/>
    <property type="match status" value="1"/>
</dbReference>
<dbReference type="Gene3D" id="3.30.1330.40">
    <property type="entry name" value="RutC-like"/>
    <property type="match status" value="1"/>
</dbReference>
<dbReference type="InterPro" id="IPR006175">
    <property type="entry name" value="YjgF/YER057c/UK114"/>
</dbReference>
<evidence type="ECO:0000256" key="1">
    <source>
        <dbReference type="ARBA" id="ARBA00010552"/>
    </source>
</evidence>
<dbReference type="InterPro" id="IPR006056">
    <property type="entry name" value="RidA"/>
</dbReference>
<dbReference type="InterPro" id="IPR035959">
    <property type="entry name" value="RutC-like_sf"/>
</dbReference>
<proteinExistence type="inferred from homology"/>
<dbReference type="PATRIC" id="fig|1140003.3.peg.1961"/>
<dbReference type="GO" id="GO:0005829">
    <property type="term" value="C:cytosol"/>
    <property type="evidence" value="ECO:0007669"/>
    <property type="project" value="TreeGrafter"/>
</dbReference>
<dbReference type="PROSITE" id="PS01094">
    <property type="entry name" value="UPF0076"/>
    <property type="match status" value="1"/>
</dbReference>
<protein>
    <recommendedName>
        <fullName evidence="4">TdcF protein</fullName>
    </recommendedName>
</protein>
<dbReference type="CDD" id="cd00448">
    <property type="entry name" value="YjgF_YER057c_UK114_family"/>
    <property type="match status" value="1"/>
</dbReference>
<dbReference type="RefSeq" id="WP_016186466.1">
    <property type="nucleotide sequence ID" value="NZ_ASWO01000007.1"/>
</dbReference>
<dbReference type="eggNOG" id="COG0251">
    <property type="taxonomic scope" value="Bacteria"/>
</dbReference>
<sequence length="121" mass="13221">MSDKLVQPVGPYSLVRRAGSLLFVSGQLGIDPQTNQLVGGVEKQLSLAIQNVQRILASEGAALSDVVKTTVLLADMDDFKTVNDLYAIYFKEPYPARSTYAVKTLPLHARVEIEVIAQCNE</sequence>
<evidence type="ECO:0000313" key="3">
    <source>
        <dbReference type="Proteomes" id="UP000015961"/>
    </source>
</evidence>
<dbReference type="Proteomes" id="UP000015961">
    <property type="component" value="Unassembled WGS sequence"/>
</dbReference>
<comment type="caution">
    <text evidence="2">The sequence shown here is derived from an EMBL/GenBank/DDBJ whole genome shotgun (WGS) entry which is preliminary data.</text>
</comment>
<name>S0L2R2_9ENTE</name>
<comment type="similarity">
    <text evidence="1">Belongs to the RutC family.</text>
</comment>
<dbReference type="PANTHER" id="PTHR11803:SF39">
    <property type="entry name" value="2-IMINOBUTANOATE_2-IMINOPROPANOATE DEAMINASE"/>
    <property type="match status" value="1"/>
</dbReference>
<dbReference type="STRING" id="1140003.OMY_02034"/>
<evidence type="ECO:0000313" key="2">
    <source>
        <dbReference type="EMBL" id="EOT82934.1"/>
    </source>
</evidence>
<evidence type="ECO:0008006" key="4">
    <source>
        <dbReference type="Google" id="ProtNLM"/>
    </source>
</evidence>
<dbReference type="EMBL" id="ASWO01000007">
    <property type="protein sequence ID" value="EOT82934.1"/>
    <property type="molecule type" value="Genomic_DNA"/>
</dbReference>
<accession>S0L2R2</accession>
<gene>
    <name evidence="2" type="ORF">I573_02047</name>
</gene>
<keyword evidence="3" id="KW-1185">Reference proteome</keyword>
<dbReference type="GO" id="GO:0019239">
    <property type="term" value="F:deaminase activity"/>
    <property type="evidence" value="ECO:0007669"/>
    <property type="project" value="TreeGrafter"/>
</dbReference>
<dbReference type="InterPro" id="IPR019897">
    <property type="entry name" value="RidA_CS"/>
</dbReference>
<dbReference type="SUPFAM" id="SSF55298">
    <property type="entry name" value="YjgF-like"/>
    <property type="match status" value="1"/>
</dbReference>
<dbReference type="OrthoDB" id="9803101at2"/>
<organism evidence="2 3">
    <name type="scientific">Enterococcus sulfureus ATCC 49903</name>
    <dbReference type="NCBI Taxonomy" id="1140003"/>
    <lineage>
        <taxon>Bacteria</taxon>
        <taxon>Bacillati</taxon>
        <taxon>Bacillota</taxon>
        <taxon>Bacilli</taxon>
        <taxon>Lactobacillales</taxon>
        <taxon>Enterococcaceae</taxon>
        <taxon>Enterococcus</taxon>
    </lineage>
</organism>